<sequence length="218" mass="24415">MPRSYQIPTLKKIRRGTERQHLYFHGILTIARTLHNPYSCWAGSYFRPQSKPKELATKGIIEGPYPTGEDAGYITVNLTKEQIKADKTNLAKLQDAYQVCSNYTVLKDEGLDGLIQSFGERIETRDWISSKVKRAATEKRVGLPTDPDALDPIAIEEYYSDLPGYMQAPAFDVKYPSCINYDAAGCTVGHEMTHGFDSEGYKTDKTGKLTSFQSVLAT</sequence>
<dbReference type="GO" id="GO:0006508">
    <property type="term" value="P:proteolysis"/>
    <property type="evidence" value="ECO:0007669"/>
    <property type="project" value="InterPro"/>
</dbReference>
<dbReference type="GO" id="GO:0004222">
    <property type="term" value="F:metalloendopeptidase activity"/>
    <property type="evidence" value="ECO:0007669"/>
    <property type="project" value="InterPro"/>
</dbReference>
<dbReference type="Pfam" id="PF01431">
    <property type="entry name" value="Peptidase_M13"/>
    <property type="match status" value="1"/>
</dbReference>
<proteinExistence type="predicted"/>
<dbReference type="InterPro" id="IPR024079">
    <property type="entry name" value="MetalloPept_cat_dom_sf"/>
</dbReference>
<gene>
    <name evidence="2" type="ORF">FSARC_14312</name>
</gene>
<evidence type="ECO:0000259" key="1">
    <source>
        <dbReference type="Pfam" id="PF01431"/>
    </source>
</evidence>
<name>A0A8H4SUF8_9HYPO</name>
<keyword evidence="3" id="KW-1185">Reference proteome</keyword>
<protein>
    <recommendedName>
        <fullName evidence="1">Peptidase M13 C-terminal domain-containing protein</fullName>
    </recommendedName>
</protein>
<evidence type="ECO:0000313" key="3">
    <source>
        <dbReference type="Proteomes" id="UP000622797"/>
    </source>
</evidence>
<organism evidence="2 3">
    <name type="scientific">Fusarium sarcochroum</name>
    <dbReference type="NCBI Taxonomy" id="1208366"/>
    <lineage>
        <taxon>Eukaryota</taxon>
        <taxon>Fungi</taxon>
        <taxon>Dikarya</taxon>
        <taxon>Ascomycota</taxon>
        <taxon>Pezizomycotina</taxon>
        <taxon>Sordariomycetes</taxon>
        <taxon>Hypocreomycetidae</taxon>
        <taxon>Hypocreales</taxon>
        <taxon>Nectriaceae</taxon>
        <taxon>Fusarium</taxon>
        <taxon>Fusarium lateritium species complex</taxon>
    </lineage>
</organism>
<dbReference type="Proteomes" id="UP000622797">
    <property type="component" value="Unassembled WGS sequence"/>
</dbReference>
<accession>A0A8H4SUF8</accession>
<dbReference type="EMBL" id="JABEXW010001201">
    <property type="protein sequence ID" value="KAF4945943.1"/>
    <property type="molecule type" value="Genomic_DNA"/>
</dbReference>
<comment type="caution">
    <text evidence="2">The sequence shown here is derived from an EMBL/GenBank/DDBJ whole genome shotgun (WGS) entry which is preliminary data.</text>
</comment>
<reference evidence="2" key="2">
    <citation type="submission" date="2020-05" db="EMBL/GenBank/DDBJ databases">
        <authorList>
            <person name="Kim H.-S."/>
            <person name="Proctor R.H."/>
            <person name="Brown D.W."/>
        </authorList>
    </citation>
    <scope>NUCLEOTIDE SEQUENCE</scope>
    <source>
        <strain evidence="2">NRRL 20472</strain>
    </source>
</reference>
<dbReference type="InterPro" id="IPR000718">
    <property type="entry name" value="Peptidase_M13"/>
</dbReference>
<dbReference type="InterPro" id="IPR018497">
    <property type="entry name" value="Peptidase_M13_C"/>
</dbReference>
<dbReference type="SUPFAM" id="SSF55486">
    <property type="entry name" value="Metalloproteases ('zincins'), catalytic domain"/>
    <property type="match status" value="1"/>
</dbReference>
<dbReference type="AlphaFoldDB" id="A0A8H4SUF8"/>
<dbReference type="Gene3D" id="3.40.390.10">
    <property type="entry name" value="Collagenase (Catalytic Domain)"/>
    <property type="match status" value="1"/>
</dbReference>
<dbReference type="PROSITE" id="PS51885">
    <property type="entry name" value="NEPRILYSIN"/>
    <property type="match status" value="1"/>
</dbReference>
<feature type="domain" description="Peptidase M13 C-terminal" evidence="1">
    <location>
        <begin position="164"/>
        <end position="211"/>
    </location>
</feature>
<reference evidence="2" key="1">
    <citation type="journal article" date="2020" name="BMC Genomics">
        <title>Correction to: Identification and distribution of gene clusters required for synthesis of sphingolipid metabolism inhibitors in diverse species of the filamentous fungus Fusarium.</title>
        <authorList>
            <person name="Kim H.S."/>
            <person name="Lohmar J.M."/>
            <person name="Busman M."/>
            <person name="Brown D.W."/>
            <person name="Naumann T.A."/>
            <person name="Divon H.H."/>
            <person name="Lysoe E."/>
            <person name="Uhlig S."/>
            <person name="Proctor R.H."/>
        </authorList>
    </citation>
    <scope>NUCLEOTIDE SEQUENCE</scope>
    <source>
        <strain evidence="2">NRRL 20472</strain>
    </source>
</reference>
<evidence type="ECO:0000313" key="2">
    <source>
        <dbReference type="EMBL" id="KAF4945943.1"/>
    </source>
</evidence>
<dbReference type="OrthoDB" id="6475849at2759"/>